<dbReference type="InterPro" id="IPR050730">
    <property type="entry name" value="UBX_domain-protein"/>
</dbReference>
<accession>A3LS54</accession>
<keyword evidence="6" id="KW-1185">Reference proteome</keyword>
<dbReference type="KEGG" id="pic:PICST_43666"/>
<protein>
    <recommendedName>
        <fullName evidence="7">UBX domain-containing protein</fullName>
    </recommendedName>
</protein>
<keyword evidence="2" id="KW-0472">Membrane</keyword>
<sequence length="453" mass="51719">MSRFISAIFGRSQQYNPLPNTNSAMLPGAFPGEEPIAPNSGRNSTNSSSMNHFFQIVLYWINYLLIKPIIIFIIISLRILTKFLNIIYFKDQNYQSPPISVTENGAPVPNNHSNDPIDKVNRFVRDLEDNLTAEQILSEGEYLPPFYQGSYTQALYMTTNRAKFLFVYLTNPHNESSSTLFKKVITNPDFINLFKSKDIIIWGGDLTNPEAYQLANSLNVTKFPFLGLLCLTRTTKMSPQGPIKTSPKISLISKIQGGFSEDVDVRVLIQNKFRKKIGKYEQELSSIRSELRDTFLNQVLLKQQELNYQESLAKDRAKKLAKQREHLRKQYLLYRADYFRQLKADKNAAGKAKIAIKFTSGIRTTFLFPAESKVDDIFMLVELINRGYLEDDSAITTISTEEAESKFKDFTMDYKFKLTSPLPPRTSLNDVIDCQIKDVGVVYPNGVLIVEDL</sequence>
<dbReference type="InterPro" id="IPR001012">
    <property type="entry name" value="UBX_dom"/>
</dbReference>
<dbReference type="SMART" id="SM00166">
    <property type="entry name" value="UBX"/>
    <property type="match status" value="1"/>
</dbReference>
<dbReference type="PANTHER" id="PTHR23322">
    <property type="entry name" value="FAS-ASSOCIATED PROTEIN"/>
    <property type="match status" value="1"/>
</dbReference>
<feature type="transmembrane region" description="Helical" evidence="2">
    <location>
        <begin position="57"/>
        <end position="80"/>
    </location>
</feature>
<evidence type="ECO:0000259" key="3">
    <source>
        <dbReference type="SMART" id="SM00166"/>
    </source>
</evidence>
<dbReference type="STRING" id="322104.A3LS54"/>
<dbReference type="RefSeq" id="XP_001383534.2">
    <property type="nucleotide sequence ID" value="XM_001383497.1"/>
</dbReference>
<evidence type="ECO:0000313" key="5">
    <source>
        <dbReference type="EMBL" id="ABN65505.2"/>
    </source>
</evidence>
<dbReference type="GO" id="GO:0036503">
    <property type="term" value="P:ERAD pathway"/>
    <property type="evidence" value="ECO:0007669"/>
    <property type="project" value="TreeGrafter"/>
</dbReference>
<keyword evidence="2" id="KW-1133">Transmembrane helix</keyword>
<keyword evidence="1" id="KW-0175">Coiled coil</keyword>
<reference evidence="5 6" key="1">
    <citation type="journal article" date="2007" name="Nat. Biotechnol.">
        <title>Genome sequence of the lignocellulose-bioconverting and xylose-fermenting yeast Pichia stipitis.</title>
        <authorList>
            <person name="Jeffries T.W."/>
            <person name="Grigoriev I.V."/>
            <person name="Grimwood J."/>
            <person name="Laplaza J.M."/>
            <person name="Aerts A."/>
            <person name="Salamov A."/>
            <person name="Schmutz J."/>
            <person name="Lindquist E."/>
            <person name="Dehal P."/>
            <person name="Shapiro H."/>
            <person name="Jin Y.S."/>
            <person name="Passoth V."/>
            <person name="Richardson P.M."/>
        </authorList>
    </citation>
    <scope>NUCLEOTIDE SEQUENCE [LARGE SCALE GENOMIC DNA]</scope>
    <source>
        <strain evidence="6">ATCC 58785 / CBS 6054 / NBRC 10063 / NRRL Y-11545</strain>
    </source>
</reference>
<feature type="domain" description="UAS" evidence="4">
    <location>
        <begin position="122"/>
        <end position="269"/>
    </location>
</feature>
<dbReference type="Pfam" id="PF00789">
    <property type="entry name" value="UBX"/>
    <property type="match status" value="1"/>
</dbReference>
<dbReference type="OrthoDB" id="1026733at2759"/>
<dbReference type="SMART" id="SM00594">
    <property type="entry name" value="UAS"/>
    <property type="match status" value="1"/>
</dbReference>
<dbReference type="GeneID" id="4837777"/>
<dbReference type="EMBL" id="CP000497">
    <property type="protein sequence ID" value="ABN65505.2"/>
    <property type="molecule type" value="Genomic_DNA"/>
</dbReference>
<dbReference type="GO" id="GO:0005783">
    <property type="term" value="C:endoplasmic reticulum"/>
    <property type="evidence" value="ECO:0007669"/>
    <property type="project" value="TreeGrafter"/>
</dbReference>
<dbReference type="AlphaFoldDB" id="A3LS54"/>
<evidence type="ECO:0000259" key="4">
    <source>
        <dbReference type="SMART" id="SM00594"/>
    </source>
</evidence>
<proteinExistence type="predicted"/>
<dbReference type="Proteomes" id="UP000002258">
    <property type="component" value="Chromosome 3"/>
</dbReference>
<dbReference type="InterPro" id="IPR006577">
    <property type="entry name" value="UAS"/>
</dbReference>
<dbReference type="InterPro" id="IPR036249">
    <property type="entry name" value="Thioredoxin-like_sf"/>
</dbReference>
<dbReference type="InParanoid" id="A3LS54"/>
<dbReference type="Gene3D" id="3.40.30.10">
    <property type="entry name" value="Glutaredoxin"/>
    <property type="match status" value="1"/>
</dbReference>
<evidence type="ECO:0000256" key="1">
    <source>
        <dbReference type="ARBA" id="ARBA00023054"/>
    </source>
</evidence>
<dbReference type="PANTHER" id="PTHR23322:SF1">
    <property type="entry name" value="FAS-ASSOCIATED FACTOR 2"/>
    <property type="match status" value="1"/>
</dbReference>
<evidence type="ECO:0008006" key="7">
    <source>
        <dbReference type="Google" id="ProtNLM"/>
    </source>
</evidence>
<dbReference type="FunCoup" id="A3LS54">
    <property type="interactions" value="33"/>
</dbReference>
<dbReference type="eggNOG" id="KOG1363">
    <property type="taxonomic scope" value="Eukaryota"/>
</dbReference>
<organism evidence="5 6">
    <name type="scientific">Scheffersomyces stipitis (strain ATCC 58785 / CBS 6054 / NBRC 10063 / NRRL Y-11545)</name>
    <name type="common">Yeast</name>
    <name type="synonym">Pichia stipitis</name>
    <dbReference type="NCBI Taxonomy" id="322104"/>
    <lineage>
        <taxon>Eukaryota</taxon>
        <taxon>Fungi</taxon>
        <taxon>Dikarya</taxon>
        <taxon>Ascomycota</taxon>
        <taxon>Saccharomycotina</taxon>
        <taxon>Pichiomycetes</taxon>
        <taxon>Debaryomycetaceae</taxon>
        <taxon>Scheffersomyces</taxon>
    </lineage>
</organism>
<dbReference type="SUPFAM" id="SSF52833">
    <property type="entry name" value="Thioredoxin-like"/>
    <property type="match status" value="1"/>
</dbReference>
<dbReference type="GO" id="GO:0043130">
    <property type="term" value="F:ubiquitin binding"/>
    <property type="evidence" value="ECO:0007669"/>
    <property type="project" value="TreeGrafter"/>
</dbReference>
<feature type="domain" description="UBX" evidence="3">
    <location>
        <begin position="344"/>
        <end position="452"/>
    </location>
</feature>
<name>A3LS54_PICST</name>
<dbReference type="HOGENOM" id="CLU_586621_0_0_1"/>
<keyword evidence="2" id="KW-0812">Transmembrane</keyword>
<evidence type="ECO:0000313" key="6">
    <source>
        <dbReference type="Proteomes" id="UP000002258"/>
    </source>
</evidence>
<gene>
    <name evidence="5" type="ORF">PICST_43666</name>
</gene>
<evidence type="ECO:0000256" key="2">
    <source>
        <dbReference type="SAM" id="Phobius"/>
    </source>
</evidence>
<dbReference type="OMA" id="FFQGSYT"/>